<reference evidence="6 7" key="1">
    <citation type="journal article" date="2021" name="Comput. Struct. Biotechnol. J.">
        <title>De novo genome assembly of the potent medicinal plant Rehmannia glutinosa using nanopore technology.</title>
        <authorList>
            <person name="Ma L."/>
            <person name="Dong C."/>
            <person name="Song C."/>
            <person name="Wang X."/>
            <person name="Zheng X."/>
            <person name="Niu Y."/>
            <person name="Chen S."/>
            <person name="Feng W."/>
        </authorList>
    </citation>
    <scope>NUCLEOTIDE SEQUENCE [LARGE SCALE GENOMIC DNA]</scope>
    <source>
        <strain evidence="6">DH-2019</strain>
    </source>
</reference>
<keyword evidence="3" id="KW-0539">Nucleus</keyword>
<evidence type="ECO:0000256" key="4">
    <source>
        <dbReference type="SAM" id="MobiDB-lite"/>
    </source>
</evidence>
<dbReference type="PROSITE" id="PS51514">
    <property type="entry name" value="BRX"/>
    <property type="match status" value="2"/>
</dbReference>
<evidence type="ECO:0000313" key="7">
    <source>
        <dbReference type="Proteomes" id="UP001318860"/>
    </source>
</evidence>
<feature type="compositionally biased region" description="Low complexity" evidence="4">
    <location>
        <begin position="119"/>
        <end position="133"/>
    </location>
</feature>
<dbReference type="Proteomes" id="UP001318860">
    <property type="component" value="Unassembled WGS sequence"/>
</dbReference>
<evidence type="ECO:0000256" key="2">
    <source>
        <dbReference type="ARBA" id="ARBA00009057"/>
    </source>
</evidence>
<feature type="region of interest" description="Disordered" evidence="4">
    <location>
        <begin position="119"/>
        <end position="141"/>
    </location>
</feature>
<protein>
    <recommendedName>
        <fullName evidence="5">BRX domain-containing protein</fullName>
    </recommendedName>
</protein>
<proteinExistence type="inferred from homology"/>
<gene>
    <name evidence="6" type="ORF">DH2020_009847</name>
</gene>
<organism evidence="6 7">
    <name type="scientific">Rehmannia glutinosa</name>
    <name type="common">Chinese foxglove</name>
    <dbReference type="NCBI Taxonomy" id="99300"/>
    <lineage>
        <taxon>Eukaryota</taxon>
        <taxon>Viridiplantae</taxon>
        <taxon>Streptophyta</taxon>
        <taxon>Embryophyta</taxon>
        <taxon>Tracheophyta</taxon>
        <taxon>Spermatophyta</taxon>
        <taxon>Magnoliopsida</taxon>
        <taxon>eudicotyledons</taxon>
        <taxon>Gunneridae</taxon>
        <taxon>Pentapetalae</taxon>
        <taxon>asterids</taxon>
        <taxon>lamiids</taxon>
        <taxon>Lamiales</taxon>
        <taxon>Orobanchaceae</taxon>
        <taxon>Rehmannieae</taxon>
        <taxon>Rehmannia</taxon>
    </lineage>
</organism>
<feature type="domain" description="BRX" evidence="5">
    <location>
        <begin position="56"/>
        <end position="112"/>
    </location>
</feature>
<dbReference type="PANTHER" id="PTHR46058:SF2">
    <property type="entry name" value="PROTEIN BREVIS RADIX-LIKE 3"/>
    <property type="match status" value="1"/>
</dbReference>
<comment type="subcellular location">
    <subcellularLocation>
        <location evidence="1">Nucleus</location>
    </subcellularLocation>
</comment>
<dbReference type="Pfam" id="PF08381">
    <property type="entry name" value="BRX"/>
    <property type="match status" value="2"/>
</dbReference>
<feature type="domain" description="BRX" evidence="5">
    <location>
        <begin position="173"/>
        <end position="211"/>
    </location>
</feature>
<keyword evidence="7" id="KW-1185">Reference proteome</keyword>
<dbReference type="EMBL" id="JABTTQ020000005">
    <property type="protein sequence ID" value="KAK6155599.1"/>
    <property type="molecule type" value="Genomic_DNA"/>
</dbReference>
<sequence>MSRNYDNWERLVAAVLKREEIWQICHASSRSTTPITSTSQFDENSKSAKSTIEIEDEWVEQYEPGVYVTIADLSDGTRELKRVRFSQSKFKYQGAEETWWRENRKKVYEKYTAQEEFGQVTQSSISSQGTSGQANKFDDKKDETPLMGTRSIFYENVKPTNSGVEITEREFVNEWIENYEPGVNVTLRAFRDGTTNVIRVHFRYFTLERKL</sequence>
<dbReference type="InterPro" id="IPR013591">
    <property type="entry name" value="Brevis_radix_dom"/>
</dbReference>
<evidence type="ECO:0000313" key="6">
    <source>
        <dbReference type="EMBL" id="KAK6155599.1"/>
    </source>
</evidence>
<dbReference type="InterPro" id="IPR044532">
    <property type="entry name" value="BRX-like"/>
</dbReference>
<evidence type="ECO:0000256" key="1">
    <source>
        <dbReference type="ARBA" id="ARBA00004123"/>
    </source>
</evidence>
<name>A0ABR0X9T0_REHGL</name>
<comment type="caution">
    <text evidence="6">The sequence shown here is derived from an EMBL/GenBank/DDBJ whole genome shotgun (WGS) entry which is preliminary data.</text>
</comment>
<evidence type="ECO:0000256" key="3">
    <source>
        <dbReference type="ARBA" id="ARBA00023242"/>
    </source>
</evidence>
<dbReference type="PANTHER" id="PTHR46058">
    <property type="entry name" value="PROTEIN BREVIS RADIX-LIKE 1"/>
    <property type="match status" value="1"/>
</dbReference>
<evidence type="ECO:0000259" key="5">
    <source>
        <dbReference type="PROSITE" id="PS51514"/>
    </source>
</evidence>
<accession>A0ABR0X9T0</accession>
<comment type="similarity">
    <text evidence="2">Belongs to the BRX family.</text>
</comment>